<evidence type="ECO:0000313" key="1">
    <source>
        <dbReference type="EMBL" id="CDG38949.1"/>
    </source>
</evidence>
<sequence length="266" mass="29210">MRAEPPIDKKTLMVTQVVLRLLKAAARGRTGKTFISRYLLHRAQAAGRLLDIADGDFRNGKLHTVFPEGKGGTPRPKDVSVPGLTKWFGERLNDAVAAQRSVFFDLGAGETASAELARDMDLGGFLQATGYRLTNLCFAGPNQLDLQHVFSLLKAEKHIPSDVVLFLNEGVVTPGVDAQSFFREFSDNDPRARSLKAAGGKIVTIPRLSNAQTLEARDLEVFPLLQSIRNEDGSYKVSPLDDFIVRKWADDFERNIAAVGAAEYLP</sequence>
<dbReference type="Proteomes" id="UP000027583">
    <property type="component" value="Unassembled WGS sequence"/>
</dbReference>
<evidence type="ECO:0000313" key="2">
    <source>
        <dbReference type="Proteomes" id="UP000027583"/>
    </source>
</evidence>
<dbReference type="eggNOG" id="COG4424">
    <property type="taxonomic scope" value="Bacteria"/>
</dbReference>
<proteinExistence type="predicted"/>
<reference evidence="1 2" key="2">
    <citation type="journal article" date="2014" name="PLoS ONE">
        <title>Evolution of mitochondria reconstructed from the energy metabolism of living bacteria.</title>
        <authorList>
            <person name="Degli Esposti M."/>
            <person name="Chouaia B."/>
            <person name="Comandatore F."/>
            <person name="Crotti E."/>
            <person name="Sassera D."/>
            <person name="Lievens P.M."/>
            <person name="Daffonchio D."/>
            <person name="Bandi C."/>
        </authorList>
    </citation>
    <scope>NUCLEOTIDE SEQUENCE [LARGE SCALE GENOMIC DNA]</scope>
    <source>
        <strain evidence="1 2">SF2.1</strain>
    </source>
</reference>
<protein>
    <submittedName>
        <fullName evidence="1">Uncharacterized protein</fullName>
    </submittedName>
</protein>
<reference evidence="1 2" key="1">
    <citation type="journal article" date="2014" name="Genome Biol. Evol.">
        <title>Acetic acid bacteria genomes reveal functional traits for adaptation to life in insect guts.</title>
        <authorList>
            <person name="Chouaia B."/>
            <person name="Gaiarsa S."/>
            <person name="Crotti E."/>
            <person name="Comandatore F."/>
            <person name="Degli Esposti M."/>
            <person name="Ricci I."/>
            <person name="Alma A."/>
            <person name="Favia G."/>
            <person name="Bandi C."/>
            <person name="Daffonchio D."/>
        </authorList>
    </citation>
    <scope>NUCLEOTIDE SEQUENCE [LARGE SCALE GENOMIC DNA]</scope>
    <source>
        <strain evidence="1 2">SF2.1</strain>
    </source>
</reference>
<dbReference type="RefSeq" id="WP_023977727.1">
    <property type="nucleotide sequence ID" value="NZ_CBLX010000006.1"/>
</dbReference>
<organism evidence="1 2">
    <name type="scientific">Asaia bogorensis</name>
    <dbReference type="NCBI Taxonomy" id="91915"/>
    <lineage>
        <taxon>Bacteria</taxon>
        <taxon>Pseudomonadati</taxon>
        <taxon>Pseudomonadota</taxon>
        <taxon>Alphaproteobacteria</taxon>
        <taxon>Acetobacterales</taxon>
        <taxon>Acetobacteraceae</taxon>
        <taxon>Asaia</taxon>
    </lineage>
</organism>
<gene>
    <name evidence="1" type="ORF">ASAP_0904</name>
</gene>
<comment type="caution">
    <text evidence="1">The sequence shown here is derived from an EMBL/GenBank/DDBJ whole genome shotgun (WGS) entry which is preliminary data.</text>
</comment>
<name>A0A060QCS4_9PROT</name>
<accession>A0A060QCS4</accession>
<dbReference type="EMBL" id="CBLX010000006">
    <property type="protein sequence ID" value="CDG38949.1"/>
    <property type="molecule type" value="Genomic_DNA"/>
</dbReference>
<dbReference type="AlphaFoldDB" id="A0A060QCS4"/>